<dbReference type="Proteomes" id="UP001177021">
    <property type="component" value="Unassembled WGS sequence"/>
</dbReference>
<evidence type="ECO:0000313" key="1">
    <source>
        <dbReference type="EMBL" id="CAJ2644843.1"/>
    </source>
</evidence>
<reference evidence="1" key="1">
    <citation type="submission" date="2023-10" db="EMBL/GenBank/DDBJ databases">
        <authorList>
            <person name="Rodriguez Cubillos JULIANA M."/>
            <person name="De Vega J."/>
        </authorList>
    </citation>
    <scope>NUCLEOTIDE SEQUENCE</scope>
</reference>
<organism evidence="1 2">
    <name type="scientific">Trifolium pratense</name>
    <name type="common">Red clover</name>
    <dbReference type="NCBI Taxonomy" id="57577"/>
    <lineage>
        <taxon>Eukaryota</taxon>
        <taxon>Viridiplantae</taxon>
        <taxon>Streptophyta</taxon>
        <taxon>Embryophyta</taxon>
        <taxon>Tracheophyta</taxon>
        <taxon>Spermatophyta</taxon>
        <taxon>Magnoliopsida</taxon>
        <taxon>eudicotyledons</taxon>
        <taxon>Gunneridae</taxon>
        <taxon>Pentapetalae</taxon>
        <taxon>rosids</taxon>
        <taxon>fabids</taxon>
        <taxon>Fabales</taxon>
        <taxon>Fabaceae</taxon>
        <taxon>Papilionoideae</taxon>
        <taxon>50 kb inversion clade</taxon>
        <taxon>NPAAA clade</taxon>
        <taxon>Hologalegina</taxon>
        <taxon>IRL clade</taxon>
        <taxon>Trifolieae</taxon>
        <taxon>Trifolium</taxon>
    </lineage>
</organism>
<name>A0ACB0JME5_TRIPR</name>
<gene>
    <name evidence="1" type="ORF">MILVUS5_LOCUS13803</name>
</gene>
<proteinExistence type="predicted"/>
<keyword evidence="2" id="KW-1185">Reference proteome</keyword>
<protein>
    <submittedName>
        <fullName evidence="1">Uncharacterized protein</fullName>
    </submittedName>
</protein>
<dbReference type="EMBL" id="CASHSV030000044">
    <property type="protein sequence ID" value="CAJ2644843.1"/>
    <property type="molecule type" value="Genomic_DNA"/>
</dbReference>
<sequence>MSKSTKSTPIKDEATRSQSTMGMDSLVVNAIPISSIPPISPAKKVKKTSKKEKTPQVGLNSSSPSASIKKTKKKSKKSKTELRRSFTMSELHVDPLPSSGVATPIINPAEENVDASGKNPLNLGLDVSNSVETLDVENPAVSENLGKSVPNPPIAVDATIGASTETNDDCAAESLKKTGPETHVASSVVTPDAEPNVVPDVTTSLAPENLVDYSESDESPKPKSAADKDVNENPDVVIVNETTVSDKSAPTNSEASVARRTRSKAGKGVETANTPVQTPKPTRAAKGTGKKPLYGPPKPVSKVVPRTEEKGKAKKRKAPPTSDSEFEPETDVAASGSTSRKSIGRKKNGSARWKFVYHRRLALERNLKEDILQCQSVVEAIEYAGLIKTVYGLDKCYDRLVKEFLINVAENCNDPAIPEYRQVFVRGKCVKFSPTVINQYLQRHTEEVADLKVTDNEVYKVITGGRVKIWPTKAKLAATSLSPLYAILNRVAAHNWVPTTHSGDVARGLGKFIYAVGTKAKFDYGSYFFHETLSHAMTYAVEKPVAFPTLLCNVILEQHLDILRSTDVPCTRKGGLTIEQRLLEGTNVAASVGSSVQAGVLSRKQMIADLTEASRALEARKLKIDRVIEALKAEEAAEITEGEPDRQEGIETSGSEDGTEDMMEDSDESSSI</sequence>
<evidence type="ECO:0000313" key="2">
    <source>
        <dbReference type="Proteomes" id="UP001177021"/>
    </source>
</evidence>
<accession>A0ACB0JME5</accession>
<comment type="caution">
    <text evidence="1">The sequence shown here is derived from an EMBL/GenBank/DDBJ whole genome shotgun (WGS) entry which is preliminary data.</text>
</comment>